<dbReference type="PRINTS" id="PR00455">
    <property type="entry name" value="HTHTETR"/>
</dbReference>
<dbReference type="InterPro" id="IPR050624">
    <property type="entry name" value="HTH-type_Tx_Regulator"/>
</dbReference>
<dbReference type="Proteomes" id="UP000789833">
    <property type="component" value="Unassembled WGS sequence"/>
</dbReference>
<proteinExistence type="predicted"/>
<dbReference type="InterPro" id="IPR009057">
    <property type="entry name" value="Homeodomain-like_sf"/>
</dbReference>
<reference evidence="5 6" key="1">
    <citation type="submission" date="2021-10" db="EMBL/GenBank/DDBJ databases">
        <authorList>
            <person name="Criscuolo A."/>
        </authorList>
    </citation>
    <scope>NUCLEOTIDE SEQUENCE [LARGE SCALE GENOMIC DNA]</scope>
    <source>
        <strain evidence="6">CIP 111883</strain>
    </source>
</reference>
<dbReference type="SUPFAM" id="SSF46689">
    <property type="entry name" value="Homeodomain-like"/>
    <property type="match status" value="1"/>
</dbReference>
<name>A0ABM8YUJ6_9BACI</name>
<feature type="domain" description="HTH tetR-type" evidence="4">
    <location>
        <begin position="3"/>
        <end position="63"/>
    </location>
</feature>
<gene>
    <name evidence="5" type="ORF">BACCIP111883_04474</name>
</gene>
<dbReference type="PROSITE" id="PS50977">
    <property type="entry name" value="HTH_TETR_2"/>
    <property type="match status" value="1"/>
</dbReference>
<evidence type="ECO:0000256" key="1">
    <source>
        <dbReference type="ARBA" id="ARBA00022491"/>
    </source>
</evidence>
<dbReference type="EMBL" id="CAKJTJ010000061">
    <property type="protein sequence ID" value="CAG9623656.1"/>
    <property type="molecule type" value="Genomic_DNA"/>
</dbReference>
<dbReference type="PANTHER" id="PTHR43479:SF11">
    <property type="entry name" value="ACREF_ENVCD OPERON REPRESSOR-RELATED"/>
    <property type="match status" value="1"/>
</dbReference>
<dbReference type="Gene3D" id="1.10.10.60">
    <property type="entry name" value="Homeodomain-like"/>
    <property type="match status" value="1"/>
</dbReference>
<evidence type="ECO:0000256" key="2">
    <source>
        <dbReference type="ARBA" id="ARBA00023125"/>
    </source>
</evidence>
<evidence type="ECO:0000313" key="5">
    <source>
        <dbReference type="EMBL" id="CAG9623656.1"/>
    </source>
</evidence>
<feature type="DNA-binding region" description="H-T-H motif" evidence="3">
    <location>
        <begin position="26"/>
        <end position="45"/>
    </location>
</feature>
<dbReference type="InterPro" id="IPR001647">
    <property type="entry name" value="HTH_TetR"/>
</dbReference>
<evidence type="ECO:0000259" key="4">
    <source>
        <dbReference type="PROSITE" id="PS50977"/>
    </source>
</evidence>
<keyword evidence="2 3" id="KW-0238">DNA-binding</keyword>
<organism evidence="5 6">
    <name type="scientific">Sutcliffiella rhizosphaerae</name>
    <dbReference type="NCBI Taxonomy" id="2880967"/>
    <lineage>
        <taxon>Bacteria</taxon>
        <taxon>Bacillati</taxon>
        <taxon>Bacillota</taxon>
        <taxon>Bacilli</taxon>
        <taxon>Bacillales</taxon>
        <taxon>Bacillaceae</taxon>
        <taxon>Sutcliffiella</taxon>
    </lineage>
</organism>
<evidence type="ECO:0000313" key="6">
    <source>
        <dbReference type="Proteomes" id="UP000789833"/>
    </source>
</evidence>
<sequence length="185" mass="21758">MSKNTKTEIFKHATIAFSEFGYKNTSLDQIAKMSGVGKSTIYHYVDSKRTLFKEIIDTEVQYREKIVQDFLSKPVSYNDITDHLIYFRENQLNPELIKKIINESKQIGTTEAFEELARLEQCNHDLMKDILLHLKVTEQTETNIELLAFLIVETFNLLTWKWEEGNVPLDYSEIKKQMNAMFFNM</sequence>
<comment type="caution">
    <text evidence="5">The sequence shown here is derived from an EMBL/GenBank/DDBJ whole genome shotgun (WGS) entry which is preliminary data.</text>
</comment>
<dbReference type="Pfam" id="PF00440">
    <property type="entry name" value="TetR_N"/>
    <property type="match status" value="1"/>
</dbReference>
<dbReference type="Gene3D" id="1.10.357.10">
    <property type="entry name" value="Tetracycline Repressor, domain 2"/>
    <property type="match status" value="1"/>
</dbReference>
<accession>A0ABM8YUJ6</accession>
<keyword evidence="1" id="KW-0678">Repressor</keyword>
<dbReference type="RefSeq" id="WP_230505298.1">
    <property type="nucleotide sequence ID" value="NZ_CAKJTJ010000061.1"/>
</dbReference>
<evidence type="ECO:0000256" key="3">
    <source>
        <dbReference type="PROSITE-ProRule" id="PRU00335"/>
    </source>
</evidence>
<keyword evidence="6" id="KW-1185">Reference proteome</keyword>
<protein>
    <recommendedName>
        <fullName evidence="4">HTH tetR-type domain-containing protein</fullName>
    </recommendedName>
</protein>
<dbReference type="PANTHER" id="PTHR43479">
    <property type="entry name" value="ACREF/ENVCD OPERON REPRESSOR-RELATED"/>
    <property type="match status" value="1"/>
</dbReference>